<keyword evidence="2" id="KW-1133">Transmembrane helix</keyword>
<organism evidence="3 4">
    <name type="scientific">Deinococcus terrestris</name>
    <dbReference type="NCBI Taxonomy" id="2651870"/>
    <lineage>
        <taxon>Bacteria</taxon>
        <taxon>Thermotogati</taxon>
        <taxon>Deinococcota</taxon>
        <taxon>Deinococci</taxon>
        <taxon>Deinococcales</taxon>
        <taxon>Deinococcaceae</taxon>
        <taxon>Deinococcus</taxon>
    </lineage>
</organism>
<dbReference type="AlphaFoldDB" id="A0A7X1NTJ2"/>
<dbReference type="RefSeq" id="WP_152868653.1">
    <property type="nucleotide sequence ID" value="NZ_WBSL01000001.1"/>
</dbReference>
<evidence type="ECO:0000256" key="1">
    <source>
        <dbReference type="SAM" id="Coils"/>
    </source>
</evidence>
<feature type="transmembrane region" description="Helical" evidence="2">
    <location>
        <begin position="94"/>
        <end position="114"/>
    </location>
</feature>
<keyword evidence="2" id="KW-0812">Transmembrane</keyword>
<keyword evidence="1" id="KW-0175">Coiled coil</keyword>
<dbReference type="EMBL" id="WBSL01000001">
    <property type="protein sequence ID" value="MPY65572.1"/>
    <property type="molecule type" value="Genomic_DNA"/>
</dbReference>
<reference evidence="3 4" key="1">
    <citation type="submission" date="2019-10" db="EMBL/GenBank/DDBJ databases">
        <title>Deinococcus sp. isolated from soil.</title>
        <authorList>
            <person name="Li Y."/>
            <person name="Wang J."/>
        </authorList>
    </citation>
    <scope>NUCLEOTIDE SEQUENCE [LARGE SCALE GENOMIC DNA]</scope>
    <source>
        <strain evidence="3 4">SDU3-2</strain>
    </source>
</reference>
<accession>A0A7X1NTJ2</accession>
<keyword evidence="4" id="KW-1185">Reference proteome</keyword>
<evidence type="ECO:0000313" key="4">
    <source>
        <dbReference type="Proteomes" id="UP000484842"/>
    </source>
</evidence>
<name>A0A7X1NTJ2_9DEIO</name>
<evidence type="ECO:0000313" key="3">
    <source>
        <dbReference type="EMBL" id="MPY65572.1"/>
    </source>
</evidence>
<feature type="transmembrane region" description="Helical" evidence="2">
    <location>
        <begin position="53"/>
        <end position="73"/>
    </location>
</feature>
<evidence type="ECO:0000256" key="2">
    <source>
        <dbReference type="SAM" id="Phobius"/>
    </source>
</evidence>
<feature type="coiled-coil region" evidence="1">
    <location>
        <begin position="244"/>
        <end position="271"/>
    </location>
</feature>
<keyword evidence="2" id="KW-0472">Membrane</keyword>
<evidence type="ECO:0008006" key="5">
    <source>
        <dbReference type="Google" id="ProtNLM"/>
    </source>
</evidence>
<proteinExistence type="predicted"/>
<comment type="caution">
    <text evidence="3">The sequence shown here is derived from an EMBL/GenBank/DDBJ whole genome shotgun (WGS) entry which is preliminary data.</text>
</comment>
<sequence length="313" mass="31873">MTLNTDSLSRRLSWRGVLAGLVLGLVTTLTILALGVVITALTGVTLTGTGIQAIIWAAIAALVGAWAAGRTAVRASAPATRNDDGIAAMTPEDASLTGLITGGLLVLLTTWLAYTAAASLVGAATNILGNVAGGVANVAGNAAQNGTVQGAINNFLSGVDREQVVDLIAESSPTLNTEQVDAAANVVTNTFRRATYGLGNVDLADLGSAIPARIQAIQNALTGQDFQARLERQGLTPAQAGEVRTAISNNVNELQQQATDLANTVEQTARTAARNTGLGWLLTAGLTLLLSWLGARGAATHPAISTLPGPGRR</sequence>
<dbReference type="Proteomes" id="UP000484842">
    <property type="component" value="Unassembled WGS sequence"/>
</dbReference>
<protein>
    <recommendedName>
        <fullName evidence="5">PhnA-like protein</fullName>
    </recommendedName>
</protein>
<feature type="transmembrane region" description="Helical" evidence="2">
    <location>
        <begin position="12"/>
        <end position="41"/>
    </location>
</feature>
<gene>
    <name evidence="3" type="ORF">F8S09_02535</name>
</gene>